<evidence type="ECO:0000313" key="2">
    <source>
        <dbReference type="RefSeq" id="XP_009757894.1"/>
    </source>
</evidence>
<name>A0A1U7V6M7_NICSY</name>
<dbReference type="RefSeq" id="XP_009757894.1">
    <property type="nucleotide sequence ID" value="XM_009759592.1"/>
</dbReference>
<organism evidence="1 2">
    <name type="scientific">Nicotiana sylvestris</name>
    <name type="common">Wood tobacco</name>
    <name type="synonym">South American tobacco</name>
    <dbReference type="NCBI Taxonomy" id="4096"/>
    <lineage>
        <taxon>Eukaryota</taxon>
        <taxon>Viridiplantae</taxon>
        <taxon>Streptophyta</taxon>
        <taxon>Embryophyta</taxon>
        <taxon>Tracheophyta</taxon>
        <taxon>Spermatophyta</taxon>
        <taxon>Magnoliopsida</taxon>
        <taxon>eudicotyledons</taxon>
        <taxon>Gunneridae</taxon>
        <taxon>Pentapetalae</taxon>
        <taxon>asterids</taxon>
        <taxon>lamiids</taxon>
        <taxon>Solanales</taxon>
        <taxon>Solanaceae</taxon>
        <taxon>Nicotianoideae</taxon>
        <taxon>Nicotianeae</taxon>
        <taxon>Nicotiana</taxon>
    </lineage>
</organism>
<dbReference type="OrthoDB" id="1304635at2759"/>
<evidence type="ECO:0000313" key="1">
    <source>
        <dbReference type="Proteomes" id="UP000189701"/>
    </source>
</evidence>
<sequence>MQEEQVAAVLYREDIEKYADNFTPFSTYLISTAKVRVPLPYGVPINRFEWVIDKFTVVEEVKDANIQDPPLPPPTRLNTVPFAYLHEQQRSTEFDNHYFTHIIAIVVNCGSIKYVGANNSKCREITIMDTNMRPTILTL</sequence>
<dbReference type="PANTHER" id="PTHR47910">
    <property type="entry name" value="RIBULOSE BISPHOSPHATE CARBOXYLASE LARGE CHAIN, CATALYTIC DOMAIN-CONTAINING PROTEIN"/>
    <property type="match status" value="1"/>
</dbReference>
<reference evidence="1" key="1">
    <citation type="journal article" date="2013" name="Genome Biol.">
        <title>Reference genomes and transcriptomes of Nicotiana sylvestris and Nicotiana tomentosiformis.</title>
        <authorList>
            <person name="Sierro N."/>
            <person name="Battey J.N."/>
            <person name="Ouadi S."/>
            <person name="Bovet L."/>
            <person name="Goepfert S."/>
            <person name="Bakaher N."/>
            <person name="Peitsch M.C."/>
            <person name="Ivanov N.V."/>
        </authorList>
    </citation>
    <scope>NUCLEOTIDE SEQUENCE [LARGE SCALE GENOMIC DNA]</scope>
</reference>
<reference evidence="2" key="2">
    <citation type="submission" date="2025-08" db="UniProtKB">
        <authorList>
            <consortium name="RefSeq"/>
        </authorList>
    </citation>
    <scope>IDENTIFICATION</scope>
    <source>
        <tissue evidence="2">Leaf</tissue>
    </source>
</reference>
<dbReference type="Proteomes" id="UP000189701">
    <property type="component" value="Unplaced"/>
</dbReference>
<protein>
    <submittedName>
        <fullName evidence="2">Uncharacterized protein LOC104210642</fullName>
    </submittedName>
</protein>
<gene>
    <name evidence="2" type="primary">LOC104210642</name>
</gene>
<dbReference type="AlphaFoldDB" id="A0A1U7V6M7"/>
<proteinExistence type="predicted"/>
<accession>A0A1U7V6M7</accession>
<dbReference type="PANTHER" id="PTHR47910:SF2">
    <property type="entry name" value="RIBULOSE BISPHOSPHATE CARBOXYLASE LARGE CHAIN, CATALYTIC DOMAIN-CONTAINING PROTEIN"/>
    <property type="match status" value="1"/>
</dbReference>
<keyword evidence="1" id="KW-1185">Reference proteome</keyword>